<organism evidence="1 2">
    <name type="scientific">Streptococcus dysgalactiae subsp. equisimilis AC-2713</name>
    <dbReference type="NCBI Taxonomy" id="759913"/>
    <lineage>
        <taxon>Bacteria</taxon>
        <taxon>Bacillati</taxon>
        <taxon>Bacillota</taxon>
        <taxon>Bacilli</taxon>
        <taxon>Lactobacillales</taxon>
        <taxon>Streptococcaceae</taxon>
        <taxon>Streptococcus</taxon>
    </lineage>
</organism>
<dbReference type="RefSeq" id="WP_015057849.1">
    <property type="nucleotide sequence ID" value="NC_019042.1"/>
</dbReference>
<gene>
    <name evidence="1" type="ORF">SDSE_1542</name>
</gene>
<evidence type="ECO:0000313" key="1">
    <source>
        <dbReference type="EMBL" id="CCI63036.1"/>
    </source>
</evidence>
<name>A0AB33R6D8_STREQ</name>
<sequence>MEHILVLPEELNIKLQNAYIQQTTINEWQNIGINSVSDLLVRVIEQLNNNDSKLNLKKYRFEDKKIIKNRLNNLGNTSIYSGFIEDMKGNILGLIFYIEPNTSSGNDLVTRNIWPTLIGIQESFSDQKIDLYFTSRPVYIVNLNETTRSLQNAFKILVLCYIILNFKYIDIFNRPFVDVIPNYNNFSNSIEAFKSLTSLDNYSNLLSVLGVNDYFTYDTNKKILKVLPDRLKLRGANPSAEVYRYYSKVLPACYIAKNEGYIIDFTELYGIRISGVITLKKYLNKLNN</sequence>
<proteinExistence type="predicted"/>
<protein>
    <submittedName>
        <fullName evidence="1">Uncharacterized protein</fullName>
    </submittedName>
</protein>
<dbReference type="EMBL" id="HE858529">
    <property type="protein sequence ID" value="CCI63036.1"/>
    <property type="molecule type" value="Genomic_DNA"/>
</dbReference>
<dbReference type="AlphaFoldDB" id="A0AB33R6D8"/>
<accession>A0AB33R6D8</accession>
<reference evidence="1 2" key="1">
    <citation type="submission" date="2012-05" db="EMBL/GenBank/DDBJ databases">
        <title>Complete genome sequence of a Streptococcus dysgalactiae subsp. equisimilis strain possessing Lancefield's group A antigen.</title>
        <authorList>
            <person name="Luetticken R."/>
            <person name="Bruellhoff K."/>
            <person name="Van der Linden M."/>
            <person name="Peltroche-Llacsahuanga H."/>
            <person name="Blom J."/>
            <person name="Weber-Lehmann J."/>
            <person name="Ferretti J.J."/>
            <person name="McShan W.M."/>
        </authorList>
    </citation>
    <scope>NUCLEOTIDE SEQUENCE [LARGE SCALE GENOMIC DNA]</scope>
    <source>
        <strain evidence="1 2">AC-2713</strain>
    </source>
</reference>
<evidence type="ECO:0000313" key="2">
    <source>
        <dbReference type="Proteomes" id="UP000009215"/>
    </source>
</evidence>
<dbReference type="KEGG" id="sdc:SDSE_1542"/>
<dbReference type="Proteomes" id="UP000009215">
    <property type="component" value="Chromosome"/>
</dbReference>